<sequence>MKVLNFKDLSRCITAFAVSAAVSVSCGPGTMVSDIAEGSLRAMMSIPWEKEDPDGDDAGEAAAEVRAEERHESGEPLIMTALRETSTGEMVATDVIPASRVVARFRNVAERNGSVSLEFDITVPQDMIDSKLKLKFLPKMDAMGREFLLEPLYITGTRYREAQMRGYERYAAFLASIITDSSRFVNTDQLEKFLMRYYPGIYAMKTDSSFVSDPEAENLFGVSQREALDHYTRHALVQRNENRRKSQDRMFRKFVKDPLVSEGLRLDTVMTGDDGGLCYRYVQNVRSFPGLRKITVSLAGEVFADGKKVLVMNHPDSLTFYVSSLSSLVDDAPRYLTAVRYRRVYDNTSAFIDFGQGSAEIDTLLEGNLSELSRIRECIEGISSRAEYVLDSMTVTASCSPEGDFGFNARLAGARAASVLDFIRTEFPDSLQDRLRTASVPENWEQLKLLVRNDSLLSPAVRDRILAVAESRDKDSAERALSLLPEYLYLREKIYPRLRSVRFEFWLHRHDMAKDTVRTMVLDSSYMAGVEAIRNLDYKKAVSLLYGYSDCNSALACLSAGYEESALKILSEIDRRTAKVNYLTALALARLDMKQEAIEYYARSVAQDPAMKFRANLDPELSPLLKAFGGNHEYTTD</sequence>
<organism evidence="1 2">
    <name type="scientific">Candidatus Cryptobacteroides gallistercoris</name>
    <dbReference type="NCBI Taxonomy" id="2840765"/>
    <lineage>
        <taxon>Bacteria</taxon>
        <taxon>Pseudomonadati</taxon>
        <taxon>Bacteroidota</taxon>
        <taxon>Bacteroidia</taxon>
        <taxon>Bacteroidales</taxon>
        <taxon>Candidatus Cryptobacteroides</taxon>
    </lineage>
</organism>
<evidence type="ECO:0000313" key="1">
    <source>
        <dbReference type="EMBL" id="MBO8454333.1"/>
    </source>
</evidence>
<proteinExistence type="predicted"/>
<evidence type="ECO:0000313" key="2">
    <source>
        <dbReference type="Proteomes" id="UP000771749"/>
    </source>
</evidence>
<accession>A0A940DNF8</accession>
<gene>
    <name evidence="1" type="ORF">IAC07_06410</name>
</gene>
<comment type="caution">
    <text evidence="1">The sequence shown here is derived from an EMBL/GenBank/DDBJ whole genome shotgun (WGS) entry which is preliminary data.</text>
</comment>
<dbReference type="EMBL" id="JADIMJ010000095">
    <property type="protein sequence ID" value="MBO8454333.1"/>
    <property type="molecule type" value="Genomic_DNA"/>
</dbReference>
<dbReference type="PROSITE" id="PS51257">
    <property type="entry name" value="PROKAR_LIPOPROTEIN"/>
    <property type="match status" value="1"/>
</dbReference>
<reference evidence="1" key="1">
    <citation type="submission" date="2020-10" db="EMBL/GenBank/DDBJ databases">
        <authorList>
            <person name="Gilroy R."/>
        </authorList>
    </citation>
    <scope>NUCLEOTIDE SEQUENCE</scope>
    <source>
        <strain evidence="1">F1-3629</strain>
    </source>
</reference>
<dbReference type="AlphaFoldDB" id="A0A940DNF8"/>
<dbReference type="Proteomes" id="UP000771749">
    <property type="component" value="Unassembled WGS sequence"/>
</dbReference>
<reference evidence="1" key="2">
    <citation type="journal article" date="2021" name="PeerJ">
        <title>Extensive microbial diversity within the chicken gut microbiome revealed by metagenomics and culture.</title>
        <authorList>
            <person name="Gilroy R."/>
            <person name="Ravi A."/>
            <person name="Getino M."/>
            <person name="Pursley I."/>
            <person name="Horton D.L."/>
            <person name="Alikhan N.F."/>
            <person name="Baker D."/>
            <person name="Gharbi K."/>
            <person name="Hall N."/>
            <person name="Watson M."/>
            <person name="Adriaenssens E.M."/>
            <person name="Foster-Nyarko E."/>
            <person name="Jarju S."/>
            <person name="Secka A."/>
            <person name="Antonio M."/>
            <person name="Oren A."/>
            <person name="Chaudhuri R.R."/>
            <person name="La Ragione R."/>
            <person name="Hildebrand F."/>
            <person name="Pallen M.J."/>
        </authorList>
    </citation>
    <scope>NUCLEOTIDE SEQUENCE</scope>
    <source>
        <strain evidence="1">F1-3629</strain>
    </source>
</reference>
<protein>
    <submittedName>
        <fullName evidence="1">Uncharacterized protein</fullName>
    </submittedName>
</protein>
<name>A0A940DNF8_9BACT</name>